<dbReference type="Proteomes" id="UP001469553">
    <property type="component" value="Unassembled WGS sequence"/>
</dbReference>
<protein>
    <submittedName>
        <fullName evidence="1">Uncharacterized protein</fullName>
    </submittedName>
</protein>
<accession>A0ABV0Z535</accession>
<evidence type="ECO:0000313" key="1">
    <source>
        <dbReference type="EMBL" id="MEQ2301288.1"/>
    </source>
</evidence>
<keyword evidence="2" id="KW-1185">Reference proteome</keyword>
<gene>
    <name evidence="1" type="ORF">AMECASPLE_034387</name>
</gene>
<reference evidence="1 2" key="1">
    <citation type="submission" date="2021-06" db="EMBL/GenBank/DDBJ databases">
        <authorList>
            <person name="Palmer J.M."/>
        </authorList>
    </citation>
    <scope>NUCLEOTIDE SEQUENCE [LARGE SCALE GENOMIC DNA]</scope>
    <source>
        <strain evidence="1 2">AS_MEX2019</strain>
        <tissue evidence="1">Muscle</tissue>
    </source>
</reference>
<proteinExistence type="predicted"/>
<comment type="caution">
    <text evidence="1">The sequence shown here is derived from an EMBL/GenBank/DDBJ whole genome shotgun (WGS) entry which is preliminary data.</text>
</comment>
<name>A0ABV0Z535_9TELE</name>
<organism evidence="1 2">
    <name type="scientific">Ameca splendens</name>
    <dbReference type="NCBI Taxonomy" id="208324"/>
    <lineage>
        <taxon>Eukaryota</taxon>
        <taxon>Metazoa</taxon>
        <taxon>Chordata</taxon>
        <taxon>Craniata</taxon>
        <taxon>Vertebrata</taxon>
        <taxon>Euteleostomi</taxon>
        <taxon>Actinopterygii</taxon>
        <taxon>Neopterygii</taxon>
        <taxon>Teleostei</taxon>
        <taxon>Neoteleostei</taxon>
        <taxon>Acanthomorphata</taxon>
        <taxon>Ovalentaria</taxon>
        <taxon>Atherinomorphae</taxon>
        <taxon>Cyprinodontiformes</taxon>
        <taxon>Goodeidae</taxon>
        <taxon>Ameca</taxon>
    </lineage>
</organism>
<evidence type="ECO:0000313" key="2">
    <source>
        <dbReference type="Proteomes" id="UP001469553"/>
    </source>
</evidence>
<sequence>MPRTFPLHRIHFTYGKNNNNTFNLTNKALRFHSMWSSLKTISFASFNCFHRNRSKMILSTKQLWKCVHHLGPTPWSHCISALTNHVGVPQVGHILKLFLKNIHRTIH</sequence>
<dbReference type="EMBL" id="JAHRIP010051880">
    <property type="protein sequence ID" value="MEQ2301288.1"/>
    <property type="molecule type" value="Genomic_DNA"/>
</dbReference>